<evidence type="ECO:0000313" key="3">
    <source>
        <dbReference type="Proteomes" id="UP001206013"/>
    </source>
</evidence>
<evidence type="ECO:0000313" key="2">
    <source>
        <dbReference type="EMBL" id="MCQ4792700.1"/>
    </source>
</evidence>
<gene>
    <name evidence="2" type="ORF">NE692_04380</name>
</gene>
<dbReference type="RefSeq" id="WP_256134296.1">
    <property type="nucleotide sequence ID" value="NZ_JANFYM010000003.1"/>
</dbReference>
<accession>A0AAW5JUG6</accession>
<reference evidence="2" key="1">
    <citation type="submission" date="2022-06" db="EMBL/GenBank/DDBJ databases">
        <title>Isolation of gut microbiota from human fecal samples.</title>
        <authorList>
            <person name="Pamer E.G."/>
            <person name="Barat B."/>
            <person name="Waligurski E."/>
            <person name="Medina S."/>
            <person name="Paddock L."/>
            <person name="Mostad J."/>
        </authorList>
    </citation>
    <scope>NUCLEOTIDE SEQUENCE</scope>
    <source>
        <strain evidence="2">SL.1.01</strain>
    </source>
</reference>
<organism evidence="2 3">
    <name type="scientific">Bifidobacterium adolescentis</name>
    <dbReference type="NCBI Taxonomy" id="1680"/>
    <lineage>
        <taxon>Bacteria</taxon>
        <taxon>Bacillati</taxon>
        <taxon>Actinomycetota</taxon>
        <taxon>Actinomycetes</taxon>
        <taxon>Bifidobacteriales</taxon>
        <taxon>Bifidobacteriaceae</taxon>
        <taxon>Bifidobacterium</taxon>
    </lineage>
</organism>
<feature type="region of interest" description="Disordered" evidence="1">
    <location>
        <begin position="1"/>
        <end position="31"/>
    </location>
</feature>
<dbReference type="Proteomes" id="UP001206013">
    <property type="component" value="Unassembled WGS sequence"/>
</dbReference>
<comment type="caution">
    <text evidence="2">The sequence shown here is derived from an EMBL/GenBank/DDBJ whole genome shotgun (WGS) entry which is preliminary data.</text>
</comment>
<sequence>MQMVGASGPGVCGVARGRPGSRHAGPVAGDPVSARRVVAPLPVDRGCRGMRLRADGVPPMAVVLSRAAV</sequence>
<protein>
    <submittedName>
        <fullName evidence="2">Uncharacterized protein</fullName>
    </submittedName>
</protein>
<proteinExistence type="predicted"/>
<dbReference type="EMBL" id="JANFYM010000003">
    <property type="protein sequence ID" value="MCQ4792700.1"/>
    <property type="molecule type" value="Genomic_DNA"/>
</dbReference>
<dbReference type="AlphaFoldDB" id="A0AAW5JUG6"/>
<name>A0AAW5JUG6_BIFAD</name>
<evidence type="ECO:0000256" key="1">
    <source>
        <dbReference type="SAM" id="MobiDB-lite"/>
    </source>
</evidence>